<proteinExistence type="predicted"/>
<keyword evidence="1" id="KW-0812">Transmembrane</keyword>
<keyword evidence="1" id="KW-1133">Transmembrane helix</keyword>
<keyword evidence="1" id="KW-0472">Membrane</keyword>
<keyword evidence="3" id="KW-1185">Reference proteome</keyword>
<feature type="transmembrane region" description="Helical" evidence="1">
    <location>
        <begin position="12"/>
        <end position="31"/>
    </location>
</feature>
<name>A0A1I6QKQ0_9RHOB</name>
<evidence type="ECO:0000313" key="2">
    <source>
        <dbReference type="EMBL" id="SFS52912.1"/>
    </source>
</evidence>
<dbReference type="AlphaFoldDB" id="A0A1I6QKQ0"/>
<protein>
    <submittedName>
        <fullName evidence="2">Uncharacterized protein</fullName>
    </submittedName>
</protein>
<gene>
    <name evidence="2" type="ORF">SAMN04488050_102131</name>
</gene>
<dbReference type="STRING" id="311180.SAMN04488050_102131"/>
<organism evidence="2 3">
    <name type="scientific">Alloyangia pacifica</name>
    <dbReference type="NCBI Taxonomy" id="311180"/>
    <lineage>
        <taxon>Bacteria</taxon>
        <taxon>Pseudomonadati</taxon>
        <taxon>Pseudomonadota</taxon>
        <taxon>Alphaproteobacteria</taxon>
        <taxon>Rhodobacterales</taxon>
        <taxon>Roseobacteraceae</taxon>
        <taxon>Alloyangia</taxon>
    </lineage>
</organism>
<reference evidence="3" key="1">
    <citation type="submission" date="2016-10" db="EMBL/GenBank/DDBJ databases">
        <authorList>
            <person name="Varghese N."/>
            <person name="Submissions S."/>
        </authorList>
    </citation>
    <scope>NUCLEOTIDE SEQUENCE [LARGE SCALE GENOMIC DNA]</scope>
    <source>
        <strain evidence="3">DSM 26894</strain>
    </source>
</reference>
<dbReference type="Proteomes" id="UP000199392">
    <property type="component" value="Unassembled WGS sequence"/>
</dbReference>
<dbReference type="RefSeq" id="WP_092419220.1">
    <property type="nucleotide sequence ID" value="NZ_FNCL01000001.1"/>
</dbReference>
<accession>A0A1I6QKQ0</accession>
<evidence type="ECO:0000256" key="1">
    <source>
        <dbReference type="SAM" id="Phobius"/>
    </source>
</evidence>
<dbReference type="EMBL" id="FOZW01000002">
    <property type="protein sequence ID" value="SFS52912.1"/>
    <property type="molecule type" value="Genomic_DNA"/>
</dbReference>
<evidence type="ECO:0000313" key="3">
    <source>
        <dbReference type="Proteomes" id="UP000199392"/>
    </source>
</evidence>
<sequence>MPTDPSFAEQFGLVIGAIATLITAIGGVAIMKGRKETKAGEGPSQGAAILAELKRQTDVLEHEAGHAAQQRAELINIARSVHHLAIKLDARSN</sequence>